<comment type="similarity">
    <text evidence="2 11">Belongs to the folylpolyglutamate synthase family.</text>
</comment>
<dbReference type="AlphaFoldDB" id="A0A9D2MYU9"/>
<comment type="cofactor">
    <cofactor evidence="1">
        <name>Mg(2+)</name>
        <dbReference type="ChEBI" id="CHEBI:18420"/>
    </cofactor>
</comment>
<gene>
    <name evidence="14" type="ORF">H9704_04815</name>
</gene>
<dbReference type="GO" id="GO:0005737">
    <property type="term" value="C:cytoplasm"/>
    <property type="evidence" value="ECO:0007669"/>
    <property type="project" value="TreeGrafter"/>
</dbReference>
<dbReference type="Gene3D" id="3.40.1190.10">
    <property type="entry name" value="Mur-like, catalytic domain"/>
    <property type="match status" value="1"/>
</dbReference>
<keyword evidence="6 11" id="KW-0547">Nucleotide-binding</keyword>
<dbReference type="NCBIfam" id="TIGR01499">
    <property type="entry name" value="folC"/>
    <property type="match status" value="1"/>
</dbReference>
<dbReference type="Proteomes" id="UP000823910">
    <property type="component" value="Unassembled WGS sequence"/>
</dbReference>
<dbReference type="GO" id="GO:0005524">
    <property type="term" value="F:ATP binding"/>
    <property type="evidence" value="ECO:0007669"/>
    <property type="project" value="UniProtKB-KW"/>
</dbReference>
<name>A0A9D2MYU9_9FIRM</name>
<sequence length="456" mass="50135">MGRAEEYLNQIPMWTKKKHSVEEVRAFLNALGAPDRDVPAVHVAGTNGKGSVCAFLTSVFRQAGYRTGTFTSPHLVDMRERFLINGAMADEAVFERAFETVRGIVREMEEKGFGHPTFFEFLFYMAVIIFREEKVDVMVIETGLGGRLDATNALEHPAASVITSISMDHTQYLGDTIEKIAWEKAGIIKAGVPVIFDASNPGVRTVIEGAAFRRGAARYPVNSPDFQVEGIRGGHLEVTVRLLRGDSLRLEIPFEALYQAQNAALAVRTLEVLRGPCRQGRAGVPGGERVCLPADRQENEIFRRITDRQIAEGIQTTAWPGRMEQIRPGLYLDGANNPGGIEAFLRTAGEIAASRREKAYLLFSALSDKDYGHMVRLLAEGFVWAGIGVLTLESARGLPGAQLAEEFKKWTACPVTVYQGTGEALPAMLEQAEGELLFCTGSLYLVGEIRKALERV</sequence>
<keyword evidence="8" id="KW-0460">Magnesium</keyword>
<dbReference type="GO" id="GO:0004326">
    <property type="term" value="F:tetrahydrofolylpolyglutamate synthase activity"/>
    <property type="evidence" value="ECO:0007669"/>
    <property type="project" value="UniProtKB-EC"/>
</dbReference>
<evidence type="ECO:0000259" key="12">
    <source>
        <dbReference type="Pfam" id="PF02875"/>
    </source>
</evidence>
<evidence type="ECO:0000313" key="15">
    <source>
        <dbReference type="Proteomes" id="UP000823910"/>
    </source>
</evidence>
<dbReference type="InterPro" id="IPR036615">
    <property type="entry name" value="Mur_ligase_C_dom_sf"/>
</dbReference>
<organism evidence="14 15">
    <name type="scientific">Candidatus Enterocloster excrementipullorum</name>
    <dbReference type="NCBI Taxonomy" id="2838559"/>
    <lineage>
        <taxon>Bacteria</taxon>
        <taxon>Bacillati</taxon>
        <taxon>Bacillota</taxon>
        <taxon>Clostridia</taxon>
        <taxon>Lachnospirales</taxon>
        <taxon>Lachnospiraceae</taxon>
        <taxon>Enterocloster</taxon>
    </lineage>
</organism>
<evidence type="ECO:0000256" key="7">
    <source>
        <dbReference type="ARBA" id="ARBA00022840"/>
    </source>
</evidence>
<evidence type="ECO:0000256" key="5">
    <source>
        <dbReference type="ARBA" id="ARBA00022723"/>
    </source>
</evidence>
<comment type="caution">
    <text evidence="14">The sequence shown here is derived from an EMBL/GenBank/DDBJ whole genome shotgun (WGS) entry which is preliminary data.</text>
</comment>
<accession>A0A9D2MYU9</accession>
<keyword evidence="7 11" id="KW-0067">ATP-binding</keyword>
<evidence type="ECO:0000256" key="11">
    <source>
        <dbReference type="PIRNR" id="PIRNR001563"/>
    </source>
</evidence>
<evidence type="ECO:0000256" key="2">
    <source>
        <dbReference type="ARBA" id="ARBA00008276"/>
    </source>
</evidence>
<dbReference type="GO" id="GO:0046872">
    <property type="term" value="F:metal ion binding"/>
    <property type="evidence" value="ECO:0007669"/>
    <property type="project" value="UniProtKB-KW"/>
</dbReference>
<evidence type="ECO:0000259" key="13">
    <source>
        <dbReference type="Pfam" id="PF08245"/>
    </source>
</evidence>
<evidence type="ECO:0000256" key="10">
    <source>
        <dbReference type="ARBA" id="ARBA00047493"/>
    </source>
</evidence>
<protein>
    <recommendedName>
        <fullName evidence="3">tetrahydrofolate synthase</fullName>
        <ecNumber evidence="3">6.3.2.17</ecNumber>
    </recommendedName>
    <alternativeName>
        <fullName evidence="9">Tetrahydrofolylpolyglutamate synthase</fullName>
    </alternativeName>
</protein>
<reference evidence="14" key="2">
    <citation type="submission" date="2021-04" db="EMBL/GenBank/DDBJ databases">
        <authorList>
            <person name="Gilroy R."/>
        </authorList>
    </citation>
    <scope>NUCLEOTIDE SEQUENCE</scope>
    <source>
        <strain evidence="14">CHK180-15479</strain>
    </source>
</reference>
<dbReference type="PANTHER" id="PTHR11136">
    <property type="entry name" value="FOLYLPOLYGLUTAMATE SYNTHASE-RELATED"/>
    <property type="match status" value="1"/>
</dbReference>
<evidence type="ECO:0000313" key="14">
    <source>
        <dbReference type="EMBL" id="HJC05460.1"/>
    </source>
</evidence>
<dbReference type="Gene3D" id="3.90.190.20">
    <property type="entry name" value="Mur ligase, C-terminal domain"/>
    <property type="match status" value="1"/>
</dbReference>
<dbReference type="InterPro" id="IPR001645">
    <property type="entry name" value="Folylpolyglutamate_synth"/>
</dbReference>
<dbReference type="InterPro" id="IPR013221">
    <property type="entry name" value="Mur_ligase_cen"/>
</dbReference>
<reference evidence="14" key="1">
    <citation type="journal article" date="2021" name="PeerJ">
        <title>Extensive microbial diversity within the chicken gut microbiome revealed by metagenomics and culture.</title>
        <authorList>
            <person name="Gilroy R."/>
            <person name="Ravi A."/>
            <person name="Getino M."/>
            <person name="Pursley I."/>
            <person name="Horton D.L."/>
            <person name="Alikhan N.F."/>
            <person name="Baker D."/>
            <person name="Gharbi K."/>
            <person name="Hall N."/>
            <person name="Watson M."/>
            <person name="Adriaenssens E.M."/>
            <person name="Foster-Nyarko E."/>
            <person name="Jarju S."/>
            <person name="Secka A."/>
            <person name="Antonio M."/>
            <person name="Oren A."/>
            <person name="Chaudhuri R.R."/>
            <person name="La Ragione R."/>
            <person name="Hildebrand F."/>
            <person name="Pallen M.J."/>
        </authorList>
    </citation>
    <scope>NUCLEOTIDE SEQUENCE</scope>
    <source>
        <strain evidence="14">CHK180-15479</strain>
    </source>
</reference>
<feature type="domain" description="Mur ligase central" evidence="13">
    <location>
        <begin position="43"/>
        <end position="267"/>
    </location>
</feature>
<dbReference type="EC" id="6.3.2.17" evidence="3"/>
<evidence type="ECO:0000256" key="4">
    <source>
        <dbReference type="ARBA" id="ARBA00022598"/>
    </source>
</evidence>
<evidence type="ECO:0000256" key="8">
    <source>
        <dbReference type="ARBA" id="ARBA00022842"/>
    </source>
</evidence>
<keyword evidence="4 11" id="KW-0436">Ligase</keyword>
<evidence type="ECO:0000256" key="6">
    <source>
        <dbReference type="ARBA" id="ARBA00022741"/>
    </source>
</evidence>
<dbReference type="Pfam" id="PF02875">
    <property type="entry name" value="Mur_ligase_C"/>
    <property type="match status" value="1"/>
</dbReference>
<dbReference type="InterPro" id="IPR004101">
    <property type="entry name" value="Mur_ligase_C"/>
</dbReference>
<evidence type="ECO:0000256" key="1">
    <source>
        <dbReference type="ARBA" id="ARBA00001946"/>
    </source>
</evidence>
<dbReference type="FunFam" id="3.40.1190.10:FF:000011">
    <property type="entry name" value="Folylpolyglutamate synthase/dihydrofolate synthase"/>
    <property type="match status" value="1"/>
</dbReference>
<feature type="domain" description="Mur ligase C-terminal" evidence="12">
    <location>
        <begin position="321"/>
        <end position="442"/>
    </location>
</feature>
<keyword evidence="5" id="KW-0479">Metal-binding</keyword>
<dbReference type="PIRSF" id="PIRSF001563">
    <property type="entry name" value="Folylpolyglu_synth"/>
    <property type="match status" value="1"/>
</dbReference>
<evidence type="ECO:0000256" key="3">
    <source>
        <dbReference type="ARBA" id="ARBA00013025"/>
    </source>
</evidence>
<dbReference type="SUPFAM" id="SSF53623">
    <property type="entry name" value="MurD-like peptide ligases, catalytic domain"/>
    <property type="match status" value="1"/>
</dbReference>
<dbReference type="Pfam" id="PF08245">
    <property type="entry name" value="Mur_ligase_M"/>
    <property type="match status" value="1"/>
</dbReference>
<dbReference type="InterPro" id="IPR036565">
    <property type="entry name" value="Mur-like_cat_sf"/>
</dbReference>
<dbReference type="PANTHER" id="PTHR11136:SF0">
    <property type="entry name" value="DIHYDROFOLATE SYNTHETASE-RELATED"/>
    <property type="match status" value="1"/>
</dbReference>
<dbReference type="EMBL" id="DWWT01000019">
    <property type="protein sequence ID" value="HJC05460.1"/>
    <property type="molecule type" value="Genomic_DNA"/>
</dbReference>
<evidence type="ECO:0000256" key="9">
    <source>
        <dbReference type="ARBA" id="ARBA00030592"/>
    </source>
</evidence>
<comment type="catalytic activity">
    <reaction evidence="10">
        <text>(6S)-5,6,7,8-tetrahydrofolyl-(gamma-L-Glu)(n) + L-glutamate + ATP = (6S)-5,6,7,8-tetrahydrofolyl-(gamma-L-Glu)(n+1) + ADP + phosphate + H(+)</text>
        <dbReference type="Rhea" id="RHEA:10580"/>
        <dbReference type="Rhea" id="RHEA-COMP:14738"/>
        <dbReference type="Rhea" id="RHEA-COMP:14740"/>
        <dbReference type="ChEBI" id="CHEBI:15378"/>
        <dbReference type="ChEBI" id="CHEBI:29985"/>
        <dbReference type="ChEBI" id="CHEBI:30616"/>
        <dbReference type="ChEBI" id="CHEBI:43474"/>
        <dbReference type="ChEBI" id="CHEBI:141005"/>
        <dbReference type="ChEBI" id="CHEBI:456216"/>
        <dbReference type="EC" id="6.3.2.17"/>
    </reaction>
</comment>
<dbReference type="SUPFAM" id="SSF53244">
    <property type="entry name" value="MurD-like peptide ligases, peptide-binding domain"/>
    <property type="match status" value="1"/>
</dbReference>
<proteinExistence type="inferred from homology"/>
<dbReference type="GO" id="GO:0008841">
    <property type="term" value="F:dihydrofolate synthase activity"/>
    <property type="evidence" value="ECO:0007669"/>
    <property type="project" value="TreeGrafter"/>
</dbReference>